<gene>
    <name evidence="3" type="ORF">GCM10022255_033580</name>
</gene>
<dbReference type="RefSeq" id="WP_345127781.1">
    <property type="nucleotide sequence ID" value="NZ_BAABAT010000007.1"/>
</dbReference>
<dbReference type="InterPro" id="IPR011576">
    <property type="entry name" value="Pyridox_Oxase_N"/>
</dbReference>
<dbReference type="PANTHER" id="PTHR35176:SF4">
    <property type="entry name" value="PYRIDOXAMINE 5'-PHOSPHATE OXIDASE-RELATED FMN-BINDING"/>
    <property type="match status" value="1"/>
</dbReference>
<organism evidence="3 4">
    <name type="scientific">Dactylosporangium darangshiense</name>
    <dbReference type="NCBI Taxonomy" id="579108"/>
    <lineage>
        <taxon>Bacteria</taxon>
        <taxon>Bacillati</taxon>
        <taxon>Actinomycetota</taxon>
        <taxon>Actinomycetes</taxon>
        <taxon>Micromonosporales</taxon>
        <taxon>Micromonosporaceae</taxon>
        <taxon>Dactylosporangium</taxon>
    </lineage>
</organism>
<dbReference type="SUPFAM" id="SSF50475">
    <property type="entry name" value="FMN-binding split barrel"/>
    <property type="match status" value="1"/>
</dbReference>
<keyword evidence="1" id="KW-0560">Oxidoreductase</keyword>
<evidence type="ECO:0000313" key="4">
    <source>
        <dbReference type="Proteomes" id="UP001500620"/>
    </source>
</evidence>
<dbReference type="Gene3D" id="2.30.110.10">
    <property type="entry name" value="Electron Transport, Fmn-binding Protein, Chain A"/>
    <property type="match status" value="1"/>
</dbReference>
<dbReference type="InterPro" id="IPR052019">
    <property type="entry name" value="F420H2_bilvrd_red/Heme_oxyg"/>
</dbReference>
<proteinExistence type="predicted"/>
<name>A0ABP8D7Q0_9ACTN</name>
<protein>
    <submittedName>
        <fullName evidence="3">Pyridoxamine 5'-phosphate oxidase family protein</fullName>
    </submittedName>
</protein>
<dbReference type="EMBL" id="BAABAT010000007">
    <property type="protein sequence ID" value="GAA4249433.1"/>
    <property type="molecule type" value="Genomic_DNA"/>
</dbReference>
<dbReference type="Pfam" id="PF01243">
    <property type="entry name" value="PNPOx_N"/>
    <property type="match status" value="1"/>
</dbReference>
<evidence type="ECO:0000313" key="3">
    <source>
        <dbReference type="EMBL" id="GAA4249433.1"/>
    </source>
</evidence>
<keyword evidence="4" id="KW-1185">Reference proteome</keyword>
<dbReference type="Proteomes" id="UP001500620">
    <property type="component" value="Unassembled WGS sequence"/>
</dbReference>
<comment type="caution">
    <text evidence="3">The sequence shown here is derived from an EMBL/GenBank/DDBJ whole genome shotgun (WGS) entry which is preliminary data.</text>
</comment>
<dbReference type="PANTHER" id="PTHR35176">
    <property type="entry name" value="HEME OXYGENASE HI_0854-RELATED"/>
    <property type="match status" value="1"/>
</dbReference>
<feature type="domain" description="Pyridoxamine 5'-phosphate oxidase N-terminal" evidence="2">
    <location>
        <begin position="23"/>
        <end position="132"/>
    </location>
</feature>
<accession>A0ABP8D7Q0</accession>
<evidence type="ECO:0000259" key="2">
    <source>
        <dbReference type="Pfam" id="PF01243"/>
    </source>
</evidence>
<sequence length="165" mass="18072">MPKSMLDTRYSDPSAEAVPWGVVAERLERAGVYWITTVRDSGRPHITPLIGVWLGDAMLFCTGGQEQKARNLAGNPAVALTTGTDALDRGIDVVVEGDAVVLRDEEALRVAAEAWAAKYGETWRFEVRDGAFHHADGGAADVYRVAPRVVFAFGKDPYSQNRYTF</sequence>
<reference evidence="4" key="1">
    <citation type="journal article" date="2019" name="Int. J. Syst. Evol. Microbiol.">
        <title>The Global Catalogue of Microorganisms (GCM) 10K type strain sequencing project: providing services to taxonomists for standard genome sequencing and annotation.</title>
        <authorList>
            <consortium name="The Broad Institute Genomics Platform"/>
            <consortium name="The Broad Institute Genome Sequencing Center for Infectious Disease"/>
            <person name="Wu L."/>
            <person name="Ma J."/>
        </authorList>
    </citation>
    <scope>NUCLEOTIDE SEQUENCE [LARGE SCALE GENOMIC DNA]</scope>
    <source>
        <strain evidence="4">JCM 17441</strain>
    </source>
</reference>
<evidence type="ECO:0000256" key="1">
    <source>
        <dbReference type="ARBA" id="ARBA00023002"/>
    </source>
</evidence>
<dbReference type="InterPro" id="IPR012349">
    <property type="entry name" value="Split_barrel_FMN-bd"/>
</dbReference>